<comment type="caution">
    <text evidence="4">The sequence shown here is derived from an EMBL/GenBank/DDBJ whole genome shotgun (WGS) entry which is preliminary data.</text>
</comment>
<dbReference type="InterPro" id="IPR017853">
    <property type="entry name" value="GH"/>
</dbReference>
<dbReference type="SUPFAM" id="SSF51445">
    <property type="entry name" value="(Trans)glycosidases"/>
    <property type="match status" value="1"/>
</dbReference>
<gene>
    <name evidence="4" type="ORF">Poli38472_005053</name>
</gene>
<evidence type="ECO:0000259" key="3">
    <source>
        <dbReference type="Pfam" id="PF03537"/>
    </source>
</evidence>
<evidence type="ECO:0000313" key="5">
    <source>
        <dbReference type="Proteomes" id="UP000794436"/>
    </source>
</evidence>
<dbReference type="PROSITE" id="PS51257">
    <property type="entry name" value="PROKAR_LIPOPROTEIN"/>
    <property type="match status" value="1"/>
</dbReference>
<feature type="region of interest" description="Disordered" evidence="1">
    <location>
        <begin position="20"/>
        <end position="86"/>
    </location>
</feature>
<feature type="domain" description="Glycoside-hydrolase family GH114 TIM-barrel" evidence="3">
    <location>
        <begin position="92"/>
        <end position="307"/>
    </location>
</feature>
<protein>
    <recommendedName>
        <fullName evidence="3">Glycoside-hydrolase family GH114 TIM-barrel domain-containing protein</fullName>
    </recommendedName>
</protein>
<reference evidence="4" key="1">
    <citation type="submission" date="2019-03" db="EMBL/GenBank/DDBJ databases">
        <title>Long read genome sequence of the mycoparasitic Pythium oligandrum ATCC 38472 isolated from sugarbeet rhizosphere.</title>
        <authorList>
            <person name="Gaulin E."/>
        </authorList>
    </citation>
    <scope>NUCLEOTIDE SEQUENCE</scope>
    <source>
        <strain evidence="4">ATCC 38472_TT</strain>
    </source>
</reference>
<evidence type="ECO:0000256" key="1">
    <source>
        <dbReference type="SAM" id="MobiDB-lite"/>
    </source>
</evidence>
<feature type="signal peptide" evidence="2">
    <location>
        <begin position="1"/>
        <end position="18"/>
    </location>
</feature>
<keyword evidence="2" id="KW-0732">Signal</keyword>
<dbReference type="InterPro" id="IPR013785">
    <property type="entry name" value="Aldolase_TIM"/>
</dbReference>
<evidence type="ECO:0000313" key="4">
    <source>
        <dbReference type="EMBL" id="TMW62435.1"/>
    </source>
</evidence>
<dbReference type="AlphaFoldDB" id="A0A8K1CGT0"/>
<feature type="compositionally biased region" description="Low complexity" evidence="1">
    <location>
        <begin position="44"/>
        <end position="80"/>
    </location>
</feature>
<sequence>MKLFTVTLVAALFGLSAACDGSSNNSTDVTKPPKTHRPPKTRTPKPSATTLTPGTSLPPSTTSPPASTPPSTTAPGAGTPVDGWWKPTPGTTYQIQLSGNLKTDYNVQMFDLDLFDTSADTIAKLKSKGVKVVCYFSAGTYEDWREDKSKFTKDMYGKNLPEWKGEYWVDTRNEKVREIVKTRMQLAKDKGCDGVDPDNVDGAFNDNGLGLTAATQLDFNRFLAETGHSLGLAVGLKNDLQQVDELSKVFDFAVNEQCAEYDECETLQPFIKLNKPVFGIEYNGNKKSVCAAANKLNMDTLFKSLDLLTERYSCRDQA</sequence>
<dbReference type="EMBL" id="SPLM01000073">
    <property type="protein sequence ID" value="TMW62435.1"/>
    <property type="molecule type" value="Genomic_DNA"/>
</dbReference>
<dbReference type="OrthoDB" id="2108802at2759"/>
<dbReference type="InterPro" id="IPR004352">
    <property type="entry name" value="GH114_TIM-barrel"/>
</dbReference>
<accession>A0A8K1CGT0</accession>
<feature type="chain" id="PRO_5035462228" description="Glycoside-hydrolase family GH114 TIM-barrel domain-containing protein" evidence="2">
    <location>
        <begin position="19"/>
        <end position="318"/>
    </location>
</feature>
<dbReference type="Gene3D" id="3.20.20.70">
    <property type="entry name" value="Aldolase class I"/>
    <property type="match status" value="1"/>
</dbReference>
<evidence type="ECO:0000256" key="2">
    <source>
        <dbReference type="SAM" id="SignalP"/>
    </source>
</evidence>
<name>A0A8K1CGT0_PYTOL</name>
<keyword evidence="5" id="KW-1185">Reference proteome</keyword>
<organism evidence="4 5">
    <name type="scientific">Pythium oligandrum</name>
    <name type="common">Mycoparasitic fungus</name>
    <dbReference type="NCBI Taxonomy" id="41045"/>
    <lineage>
        <taxon>Eukaryota</taxon>
        <taxon>Sar</taxon>
        <taxon>Stramenopiles</taxon>
        <taxon>Oomycota</taxon>
        <taxon>Peronosporomycetes</taxon>
        <taxon>Pythiales</taxon>
        <taxon>Pythiaceae</taxon>
        <taxon>Pythium</taxon>
    </lineage>
</organism>
<dbReference type="PANTHER" id="PTHR35273:SF2">
    <property type="entry name" value="ALPHA-GALACTOSIDASE"/>
    <property type="match status" value="1"/>
</dbReference>
<dbReference type="Pfam" id="PF03537">
    <property type="entry name" value="Glyco_hydro_114"/>
    <property type="match status" value="1"/>
</dbReference>
<dbReference type="PANTHER" id="PTHR35273">
    <property type="entry name" value="ALPHA-1,4 POLYGALACTOSAMINIDASE, PUTATIVE (AFU_ORTHOLOGUE AFUA_3G07890)-RELATED"/>
    <property type="match status" value="1"/>
</dbReference>
<dbReference type="Proteomes" id="UP000794436">
    <property type="component" value="Unassembled WGS sequence"/>
</dbReference>
<proteinExistence type="predicted"/>
<feature type="compositionally biased region" description="Basic residues" evidence="1">
    <location>
        <begin position="33"/>
        <end position="43"/>
    </location>
</feature>